<keyword evidence="4" id="KW-1185">Reference proteome</keyword>
<dbReference type="InterPro" id="IPR005184">
    <property type="entry name" value="DUF306_Meta_HslJ"/>
</dbReference>
<dbReference type="InterPro" id="IPR038670">
    <property type="entry name" value="HslJ-like_sf"/>
</dbReference>
<sequence length="271" mass="30187">MNRLLFLAVSILIVSCQPKKAKDPEPAPTEIGDTSAQPLDTTAQNSLDYLGLYKGKFPCPDCRNSEVLLELAEDFSYVFSKYGNGKTDNKIERKGSFKWDAEGKGIILSGFGEAYDHFLVTDQSLVAVDEHNIKMHQYTLKKLPEAEAETTDEAPQDKKAPKLTGIHWKLTEINGKPVSIPQGNEYFIELKKDHTFSAFAGCNRMNGKYEITASKARLFQIVSTMMSCPHIEIENQMKAALESADNVVANEQVLQFRKGGTNLIKFEAATK</sequence>
<dbReference type="PANTHER" id="PTHR35535:SF1">
    <property type="entry name" value="HEAT SHOCK PROTEIN HSLJ"/>
    <property type="match status" value="1"/>
</dbReference>
<reference evidence="3" key="1">
    <citation type="submission" date="2020-02" db="EMBL/GenBank/DDBJ databases">
        <title>Flavobacterium sp. genome.</title>
        <authorList>
            <person name="Jung H.S."/>
            <person name="Baek J.H."/>
            <person name="Jeon C.O."/>
        </authorList>
    </citation>
    <scope>NUCLEOTIDE SEQUENCE</scope>
    <source>
        <strain evidence="3">SE-s28</strain>
    </source>
</reference>
<protein>
    <submittedName>
        <fullName evidence="3">META domain-containing protein</fullName>
    </submittedName>
</protein>
<feature type="region of interest" description="Disordered" evidence="1">
    <location>
        <begin position="19"/>
        <end position="38"/>
    </location>
</feature>
<dbReference type="PANTHER" id="PTHR35535">
    <property type="entry name" value="HEAT SHOCK PROTEIN HSLJ"/>
    <property type="match status" value="1"/>
</dbReference>
<dbReference type="Gene3D" id="2.40.128.640">
    <property type="match status" value="1"/>
</dbReference>
<evidence type="ECO:0000259" key="2">
    <source>
        <dbReference type="Pfam" id="PF03724"/>
    </source>
</evidence>
<dbReference type="Pfam" id="PF03724">
    <property type="entry name" value="META"/>
    <property type="match status" value="1"/>
</dbReference>
<dbReference type="AlphaFoldDB" id="A0A972FND7"/>
<gene>
    <name evidence="3" type="ORF">G6047_14365</name>
</gene>
<evidence type="ECO:0000313" key="4">
    <source>
        <dbReference type="Proteomes" id="UP000712080"/>
    </source>
</evidence>
<proteinExistence type="predicted"/>
<accession>A0A972FND7</accession>
<dbReference type="EMBL" id="JAAMPU010000108">
    <property type="protein sequence ID" value="NMH29221.1"/>
    <property type="molecule type" value="Genomic_DNA"/>
</dbReference>
<feature type="domain" description="DUF306" evidence="2">
    <location>
        <begin position="162"/>
        <end position="266"/>
    </location>
</feature>
<evidence type="ECO:0000313" key="3">
    <source>
        <dbReference type="EMBL" id="NMH29221.1"/>
    </source>
</evidence>
<dbReference type="InterPro" id="IPR007298">
    <property type="entry name" value="Cu-R_lipoprotein_NlpE"/>
</dbReference>
<evidence type="ECO:0000256" key="1">
    <source>
        <dbReference type="SAM" id="MobiDB-lite"/>
    </source>
</evidence>
<dbReference type="RefSeq" id="WP_169528326.1">
    <property type="nucleotide sequence ID" value="NZ_JAAMPU010000108.1"/>
</dbReference>
<dbReference type="Gene3D" id="2.40.128.270">
    <property type="match status" value="1"/>
</dbReference>
<dbReference type="Proteomes" id="UP000712080">
    <property type="component" value="Unassembled WGS sequence"/>
</dbReference>
<dbReference type="InterPro" id="IPR053147">
    <property type="entry name" value="Hsp_HslJ-like"/>
</dbReference>
<organism evidence="3 4">
    <name type="scientific">Flavobacterium silvaticum</name>
    <dbReference type="NCBI Taxonomy" id="1852020"/>
    <lineage>
        <taxon>Bacteria</taxon>
        <taxon>Pseudomonadati</taxon>
        <taxon>Bacteroidota</taxon>
        <taxon>Flavobacteriia</taxon>
        <taxon>Flavobacteriales</taxon>
        <taxon>Flavobacteriaceae</taxon>
        <taxon>Flavobacterium</taxon>
    </lineage>
</organism>
<comment type="caution">
    <text evidence="3">The sequence shown here is derived from an EMBL/GenBank/DDBJ whole genome shotgun (WGS) entry which is preliminary data.</text>
</comment>
<dbReference type="Pfam" id="PF04170">
    <property type="entry name" value="NlpE"/>
    <property type="match status" value="1"/>
</dbReference>
<name>A0A972FND7_9FLAO</name>
<dbReference type="PROSITE" id="PS51257">
    <property type="entry name" value="PROKAR_LIPOPROTEIN"/>
    <property type="match status" value="1"/>
</dbReference>